<evidence type="ECO:0000313" key="1">
    <source>
        <dbReference type="EMBL" id="KPJ10336.1"/>
    </source>
</evidence>
<protein>
    <submittedName>
        <fullName evidence="1">Uncharacterized protein</fullName>
    </submittedName>
</protein>
<organism evidence="1 2">
    <name type="scientific">Papilio machaon</name>
    <name type="common">Old World swallowtail butterfly</name>
    <dbReference type="NCBI Taxonomy" id="76193"/>
    <lineage>
        <taxon>Eukaryota</taxon>
        <taxon>Metazoa</taxon>
        <taxon>Ecdysozoa</taxon>
        <taxon>Arthropoda</taxon>
        <taxon>Hexapoda</taxon>
        <taxon>Insecta</taxon>
        <taxon>Pterygota</taxon>
        <taxon>Neoptera</taxon>
        <taxon>Endopterygota</taxon>
        <taxon>Lepidoptera</taxon>
        <taxon>Glossata</taxon>
        <taxon>Ditrysia</taxon>
        <taxon>Papilionoidea</taxon>
        <taxon>Papilionidae</taxon>
        <taxon>Papilioninae</taxon>
        <taxon>Papilio</taxon>
    </lineage>
</organism>
<dbReference type="EMBL" id="KQ460953">
    <property type="protein sequence ID" value="KPJ10336.1"/>
    <property type="molecule type" value="Genomic_DNA"/>
</dbReference>
<dbReference type="Proteomes" id="UP000053240">
    <property type="component" value="Unassembled WGS sequence"/>
</dbReference>
<gene>
    <name evidence="1" type="ORF">RR48_08996</name>
</gene>
<evidence type="ECO:0000313" key="2">
    <source>
        <dbReference type="Proteomes" id="UP000053240"/>
    </source>
</evidence>
<dbReference type="AlphaFoldDB" id="A0A194R3B8"/>
<reference evidence="1 2" key="1">
    <citation type="journal article" date="2015" name="Nat. Commun.">
        <title>Outbred genome sequencing and CRISPR/Cas9 gene editing in butterflies.</title>
        <authorList>
            <person name="Li X."/>
            <person name="Fan D."/>
            <person name="Zhang W."/>
            <person name="Liu G."/>
            <person name="Zhang L."/>
            <person name="Zhao L."/>
            <person name="Fang X."/>
            <person name="Chen L."/>
            <person name="Dong Y."/>
            <person name="Chen Y."/>
            <person name="Ding Y."/>
            <person name="Zhao R."/>
            <person name="Feng M."/>
            <person name="Zhu Y."/>
            <person name="Feng Y."/>
            <person name="Jiang X."/>
            <person name="Zhu D."/>
            <person name="Xiang H."/>
            <person name="Feng X."/>
            <person name="Li S."/>
            <person name="Wang J."/>
            <person name="Zhang G."/>
            <person name="Kronforst M.R."/>
            <person name="Wang W."/>
        </authorList>
    </citation>
    <scope>NUCLEOTIDE SEQUENCE [LARGE SCALE GENOMIC DNA]</scope>
    <source>
        <strain evidence="1">Ya'a_city_454_Pm</strain>
        <tissue evidence="1">Whole body</tissue>
    </source>
</reference>
<keyword evidence="2" id="KW-1185">Reference proteome</keyword>
<sequence>MNKFEINIGKLECAANWPTWKHKVTLLLRGSANDLERAINGTLKKPVLSDNDVASEEARAAYEKALKKYHEIDCAAQLDFNNVNIEIKNNIKYN</sequence>
<accession>A0A194R3B8</accession>
<proteinExistence type="predicted"/>
<dbReference type="InParanoid" id="A0A194R3B8"/>
<name>A0A194R3B8_PAPMA</name>